<keyword evidence="2" id="KW-0946">Virion</keyword>
<dbReference type="GO" id="GO:0019058">
    <property type="term" value="P:viral life cycle"/>
    <property type="evidence" value="ECO:0007669"/>
    <property type="project" value="UniProtKB-ARBA"/>
</dbReference>
<organism evidence="3 4">
    <name type="scientific">Cronobacter phage vB_CsaM_GAP32</name>
    <dbReference type="NCBI Taxonomy" id="1141136"/>
    <lineage>
        <taxon>Viruses</taxon>
        <taxon>Duplodnaviria</taxon>
        <taxon>Heunggongvirae</taxon>
        <taxon>Uroviricota</taxon>
        <taxon>Caudoviricetes</taxon>
        <taxon>Mimasvirus</taxon>
        <taxon>Mimasvirus GAP32</taxon>
    </lineage>
</organism>
<accession>K4F6L0</accession>
<dbReference type="InterPro" id="IPR011050">
    <property type="entry name" value="Pectin_lyase_fold/virulence"/>
</dbReference>
<sequence length="673" mass="74298">MSDLSVVAERYLISESSVCHASDGQLLDDIKIVVHSDDSEWYVPTLPKGTLLKSLSLSSNVDGTCTCKLVHTNGSTDLVSATHISSNISGNTAIRQLPANDSRLIRFLSFEQYGAISGGTVECSAAINACLNDARKYNLPIWSTGKYYINNIVDFSNVTASGFTLVGGASSPNSYCVLVNGSANIDNVNFEKVYLQHTNGDLKLTNFTFKKVGATAAVLSLNLTSEGSVTLQYGTFRQCNYGYLRQGDPLWGSALRFQHLKNLQFFDMNGDCIELNLGIKDRNTEVSDILVDNVNHTGKNLFWGIALGFAGKTPYGLDADDSSYMSDVSIKRVKVYGARQCLHFEKCRNIYLEDIEMYPDSTKSVNSGIDPAGIILYGSKDISIKDVKGKPDQASIKMIHTSWGVTDDAYICAERNILVRDVDVDGNIELNMSTNDVYNSYLRVYNVSCNVFAITGQASEFHVENVRCSNILLDFQPVTNTSKDQLRRHNRITATFKDIVSKDENQDCVCSIKNIAIDELTVQNCNFPFFKQSTSTITRGTPITKLDGIYHYDSEGFPNGYQFKVGDRIIDSTGKMYVVKQSGAVFSSYEKVRSAVCGQNYLVSYNMNWLSAYKTAGTRIRIPGAGENGTDLVCTVVRSSHVNNGMYRIILSDTIKTDIPDGTQILPENICKY</sequence>
<dbReference type="GeneID" id="13993868"/>
<evidence type="ECO:0000313" key="4">
    <source>
        <dbReference type="Proteomes" id="UP000000457"/>
    </source>
</evidence>
<dbReference type="GO" id="GO:0044423">
    <property type="term" value="C:virion component"/>
    <property type="evidence" value="ECO:0007669"/>
    <property type="project" value="UniProtKB-KW"/>
</dbReference>
<evidence type="ECO:0000313" key="3">
    <source>
        <dbReference type="EMBL" id="AFC21578.1"/>
    </source>
</evidence>
<keyword evidence="4" id="KW-1185">Reference proteome</keyword>
<evidence type="ECO:0000256" key="2">
    <source>
        <dbReference type="ARBA" id="ARBA00022844"/>
    </source>
</evidence>
<evidence type="ECO:0000256" key="1">
    <source>
        <dbReference type="ARBA" id="ARBA00004328"/>
    </source>
</evidence>
<name>K4F6L0_9CAUD</name>
<dbReference type="OrthoDB" id="657at10239"/>
<dbReference type="EMBL" id="JN882285">
    <property type="protein sequence ID" value="AFC21578.1"/>
    <property type="molecule type" value="Genomic_DNA"/>
</dbReference>
<reference evidence="3 4" key="1">
    <citation type="journal article" date="2014" name="Virology">
        <title>Supersize me: Cronobacter sakazakii phage GAP32.</title>
        <authorList>
            <person name="Abbasifar R."/>
            <person name="Griffiths M.W."/>
            <person name="Sabour P.M."/>
            <person name="Ackermann H.-W."/>
            <person name="Vandersteegen K."/>
            <person name="Lavigne R."/>
            <person name="Noben J.-P."/>
            <person name="Villa A.A."/>
            <person name="Abbasifar A."/>
            <person name="Nash J.H.E."/>
            <person name="Kropinski A.M."/>
        </authorList>
    </citation>
    <scope>NUCLEOTIDE SEQUENCE [LARGE SCALE GENOMIC DNA]</scope>
    <source>
        <strain evidence="3">GAP-32</strain>
    </source>
</reference>
<gene>
    <name evidence="3" type="ORF">GAP32_128</name>
</gene>
<dbReference type="SUPFAM" id="SSF51126">
    <property type="entry name" value="Pectin lyase-like"/>
    <property type="match status" value="2"/>
</dbReference>
<dbReference type="KEGG" id="vg:13993868"/>
<comment type="subcellular location">
    <subcellularLocation>
        <location evidence="1">Virion</location>
    </subcellularLocation>
</comment>
<dbReference type="Proteomes" id="UP000000457">
    <property type="component" value="Segment"/>
</dbReference>
<dbReference type="RefSeq" id="YP_006987233.1">
    <property type="nucleotide sequence ID" value="NC_019401.1"/>
</dbReference>
<protein>
    <submittedName>
        <fullName evidence="3">Colanic acid-degrading protein</fullName>
    </submittedName>
</protein>
<proteinExistence type="predicted"/>
<dbReference type="GO" id="GO:0051701">
    <property type="term" value="P:biological process involved in interaction with host"/>
    <property type="evidence" value="ECO:0007669"/>
    <property type="project" value="UniProtKB-ARBA"/>
</dbReference>